<protein>
    <recommendedName>
        <fullName evidence="4">WH2 domain-containing protein</fullName>
    </recommendedName>
</protein>
<sequence length="297" mass="32379">MQVNHLLQFSDWKRAAVTDSCTPMMDLLIQITTANKINPGGHAIRAYGDRGILPYQPSTPIGKRKKAPAPPPPPLIAKSLVSLEEEETPSPCNSELSLTGKENIQKDDTLSTDTESTISVDGQIIQNTPPPPPPPQTYSSPSSADIRTCSESYSPNMDVTASQPPCTDHLPGLSDCSNTFPNTSIANVNYCMPTYDYSSSDNRINNGNKTNVQSNGDHLINIQKTNLSVNRQTNGESSFIPIPPVPPPFLKAMLKPINRDLNAKIPSSAANLDPRDLLLESIKNFNRDSLRKLSTMK</sequence>
<feature type="compositionally biased region" description="Polar residues" evidence="1">
    <location>
        <begin position="111"/>
        <end position="127"/>
    </location>
</feature>
<organism evidence="2 3">
    <name type="scientific">Parthenolecanium corni</name>
    <dbReference type="NCBI Taxonomy" id="536013"/>
    <lineage>
        <taxon>Eukaryota</taxon>
        <taxon>Metazoa</taxon>
        <taxon>Ecdysozoa</taxon>
        <taxon>Arthropoda</taxon>
        <taxon>Hexapoda</taxon>
        <taxon>Insecta</taxon>
        <taxon>Pterygota</taxon>
        <taxon>Neoptera</taxon>
        <taxon>Paraneoptera</taxon>
        <taxon>Hemiptera</taxon>
        <taxon>Sternorrhyncha</taxon>
        <taxon>Coccoidea</taxon>
        <taxon>Coccidae</taxon>
        <taxon>Parthenolecanium</taxon>
    </lineage>
</organism>
<gene>
    <name evidence="2" type="ORF">V9T40_014124</name>
</gene>
<feature type="region of interest" description="Disordered" evidence="1">
    <location>
        <begin position="55"/>
        <end position="146"/>
    </location>
</feature>
<feature type="compositionally biased region" description="Polar residues" evidence="1">
    <location>
        <begin position="90"/>
        <end position="102"/>
    </location>
</feature>
<dbReference type="AlphaFoldDB" id="A0AAN9TDY0"/>
<evidence type="ECO:0000313" key="3">
    <source>
        <dbReference type="Proteomes" id="UP001367676"/>
    </source>
</evidence>
<name>A0AAN9TDY0_9HEMI</name>
<accession>A0AAN9TDY0</accession>
<dbReference type="EMBL" id="JBBCAQ010000033">
    <property type="protein sequence ID" value="KAK7582679.1"/>
    <property type="molecule type" value="Genomic_DNA"/>
</dbReference>
<reference evidence="2 3" key="1">
    <citation type="submission" date="2024-03" db="EMBL/GenBank/DDBJ databases">
        <title>Adaptation during the transition from Ophiocordyceps entomopathogen to insect associate is accompanied by gene loss and intensified selection.</title>
        <authorList>
            <person name="Ward C.M."/>
            <person name="Onetto C.A."/>
            <person name="Borneman A.R."/>
        </authorList>
    </citation>
    <scope>NUCLEOTIDE SEQUENCE [LARGE SCALE GENOMIC DNA]</scope>
    <source>
        <strain evidence="2">AWRI1</strain>
        <tissue evidence="2">Single Adult Female</tissue>
    </source>
</reference>
<comment type="caution">
    <text evidence="2">The sequence shown here is derived from an EMBL/GenBank/DDBJ whole genome shotgun (WGS) entry which is preliminary data.</text>
</comment>
<evidence type="ECO:0008006" key="4">
    <source>
        <dbReference type="Google" id="ProtNLM"/>
    </source>
</evidence>
<dbReference type="Proteomes" id="UP001367676">
    <property type="component" value="Unassembled WGS sequence"/>
</dbReference>
<keyword evidence="3" id="KW-1185">Reference proteome</keyword>
<proteinExistence type="predicted"/>
<evidence type="ECO:0000256" key="1">
    <source>
        <dbReference type="SAM" id="MobiDB-lite"/>
    </source>
</evidence>
<evidence type="ECO:0000313" key="2">
    <source>
        <dbReference type="EMBL" id="KAK7582679.1"/>
    </source>
</evidence>